<dbReference type="AlphaFoldDB" id="A0A941E834"/>
<dbReference type="Pfam" id="PF01590">
    <property type="entry name" value="GAF"/>
    <property type="match status" value="1"/>
</dbReference>
<dbReference type="RefSeq" id="WP_212517902.1">
    <property type="nucleotide sequence ID" value="NZ_JAGSOH010000022.1"/>
</dbReference>
<dbReference type="Pfam" id="PF00486">
    <property type="entry name" value="Trans_reg_C"/>
    <property type="match status" value="1"/>
</dbReference>
<keyword evidence="2" id="KW-0238">DNA-binding</keyword>
<gene>
    <name evidence="5" type="ORF">KDK95_10620</name>
</gene>
<evidence type="ECO:0000313" key="5">
    <source>
        <dbReference type="EMBL" id="MBR7826756.1"/>
    </source>
</evidence>
<dbReference type="Gene3D" id="3.30.450.40">
    <property type="match status" value="1"/>
</dbReference>
<dbReference type="InterPro" id="IPR036388">
    <property type="entry name" value="WH-like_DNA-bd_sf"/>
</dbReference>
<evidence type="ECO:0000256" key="3">
    <source>
        <dbReference type="ARBA" id="ARBA00023163"/>
    </source>
</evidence>
<dbReference type="InterPro" id="IPR016032">
    <property type="entry name" value="Sig_transdc_resp-reg_C-effctor"/>
</dbReference>
<evidence type="ECO:0000259" key="4">
    <source>
        <dbReference type="SMART" id="SM00862"/>
    </source>
</evidence>
<dbReference type="Proteomes" id="UP000676325">
    <property type="component" value="Unassembled WGS sequence"/>
</dbReference>
<keyword evidence="1" id="KW-0805">Transcription regulation</keyword>
<name>A0A941E834_9ACTN</name>
<reference evidence="5" key="1">
    <citation type="submission" date="2021-04" db="EMBL/GenBank/DDBJ databases">
        <title>Genome based classification of Actinospica acidithermotolerans sp. nov., an actinobacterium isolated from an Indonesian hot spring.</title>
        <authorList>
            <person name="Kusuma A.B."/>
            <person name="Putra K.E."/>
            <person name="Nafisah S."/>
            <person name="Loh J."/>
            <person name="Nouioui I."/>
            <person name="Goodfellow M."/>
        </authorList>
    </citation>
    <scope>NUCLEOTIDE SEQUENCE</scope>
    <source>
        <strain evidence="5">MGRD01-02</strain>
    </source>
</reference>
<dbReference type="Gene3D" id="1.10.10.10">
    <property type="entry name" value="Winged helix-like DNA-binding domain superfamily/Winged helix DNA-binding domain"/>
    <property type="match status" value="1"/>
</dbReference>
<dbReference type="GO" id="GO:0000160">
    <property type="term" value="P:phosphorelay signal transduction system"/>
    <property type="evidence" value="ECO:0007669"/>
    <property type="project" value="InterPro"/>
</dbReference>
<dbReference type="InterPro" id="IPR029016">
    <property type="entry name" value="GAF-like_dom_sf"/>
</dbReference>
<proteinExistence type="predicted"/>
<dbReference type="InterPro" id="IPR003018">
    <property type="entry name" value="GAF"/>
</dbReference>
<feature type="domain" description="OmpR/PhoB-type" evidence="4">
    <location>
        <begin position="261"/>
        <end position="326"/>
    </location>
</feature>
<comment type="caution">
    <text evidence="5">The sequence shown here is derived from an EMBL/GenBank/DDBJ whole genome shotgun (WGS) entry which is preliminary data.</text>
</comment>
<dbReference type="SUPFAM" id="SSF46894">
    <property type="entry name" value="C-terminal effector domain of the bipartite response regulators"/>
    <property type="match status" value="1"/>
</dbReference>
<dbReference type="GO" id="GO:0006355">
    <property type="term" value="P:regulation of DNA-templated transcription"/>
    <property type="evidence" value="ECO:0007669"/>
    <property type="project" value="InterPro"/>
</dbReference>
<dbReference type="InterPro" id="IPR001867">
    <property type="entry name" value="OmpR/PhoB-type_DNA-bd"/>
</dbReference>
<protein>
    <submittedName>
        <fullName evidence="5">Winged helix-turn-helix domain-containing protein</fullName>
    </submittedName>
</protein>
<dbReference type="SMART" id="SM00862">
    <property type="entry name" value="Trans_reg_C"/>
    <property type="match status" value="1"/>
</dbReference>
<evidence type="ECO:0000313" key="6">
    <source>
        <dbReference type="Proteomes" id="UP000676325"/>
    </source>
</evidence>
<dbReference type="GO" id="GO:0003677">
    <property type="term" value="F:DNA binding"/>
    <property type="evidence" value="ECO:0007669"/>
    <property type="project" value="UniProtKB-KW"/>
</dbReference>
<evidence type="ECO:0000256" key="2">
    <source>
        <dbReference type="ARBA" id="ARBA00023125"/>
    </source>
</evidence>
<dbReference type="EMBL" id="JAGSOH010000022">
    <property type="protein sequence ID" value="MBR7826756.1"/>
    <property type="molecule type" value="Genomic_DNA"/>
</dbReference>
<keyword evidence="3" id="KW-0804">Transcription</keyword>
<sequence length="443" mass="47611">MSDGWMAEAGPDPTATARAIAGVKEAFLAGEEVGGVGPRVRPVVAQSWQRCVGLDPAEHAPVTLTGTDLESYRAAHPLAQVMELLRELVGGVAEDGKHLMAVCDATGRLLWVEGHRWARGRAERMNFVEGAVWDEASAGTNAPGTALALDHAVQIFASEHFRPAVQSWTCAAAPIHDPATGRILGIVDVTGGDIVAHPHSLALVNAAAKAAEAQLAASPGWRRESDGALWVPGAGEPASQPYAAARLLALGRDQAVLVQRGRETRFNRRHSEILAILARHPEGLTGDQLATALYDDDSASEATVRVEVTRLRRVLGDLIGSRPYRLTAPVTADFLDVARALREKNAQAALDAYAGPLLPRSEAPSVLDERNRIDARLRTAVLESGDPKLIDVWLERCGPDDLDAWERLVPLLPPGARRAEAAGHVRRLAGDRVPRPVRHRMQR</sequence>
<accession>A0A941E834</accession>
<keyword evidence="6" id="KW-1185">Reference proteome</keyword>
<organism evidence="5 6">
    <name type="scientific">Actinospica acidithermotolerans</name>
    <dbReference type="NCBI Taxonomy" id="2828514"/>
    <lineage>
        <taxon>Bacteria</taxon>
        <taxon>Bacillati</taxon>
        <taxon>Actinomycetota</taxon>
        <taxon>Actinomycetes</taxon>
        <taxon>Catenulisporales</taxon>
        <taxon>Actinospicaceae</taxon>
        <taxon>Actinospica</taxon>
    </lineage>
</organism>
<evidence type="ECO:0000256" key="1">
    <source>
        <dbReference type="ARBA" id="ARBA00023015"/>
    </source>
</evidence>